<gene>
    <name evidence="1" type="ORF">WR25_12449</name>
</gene>
<evidence type="ECO:0000313" key="1">
    <source>
        <dbReference type="EMBL" id="PAV70802.1"/>
    </source>
</evidence>
<protein>
    <submittedName>
        <fullName evidence="1">Uncharacterized protein</fullName>
    </submittedName>
</protein>
<accession>A0A2A2KA67</accession>
<organism evidence="1 2">
    <name type="scientific">Diploscapter pachys</name>
    <dbReference type="NCBI Taxonomy" id="2018661"/>
    <lineage>
        <taxon>Eukaryota</taxon>
        <taxon>Metazoa</taxon>
        <taxon>Ecdysozoa</taxon>
        <taxon>Nematoda</taxon>
        <taxon>Chromadorea</taxon>
        <taxon>Rhabditida</taxon>
        <taxon>Rhabditina</taxon>
        <taxon>Rhabditomorpha</taxon>
        <taxon>Rhabditoidea</taxon>
        <taxon>Rhabditidae</taxon>
        <taxon>Diploscapter</taxon>
    </lineage>
</organism>
<dbReference type="Proteomes" id="UP000218231">
    <property type="component" value="Unassembled WGS sequence"/>
</dbReference>
<keyword evidence="2" id="KW-1185">Reference proteome</keyword>
<proteinExistence type="predicted"/>
<evidence type="ECO:0000313" key="2">
    <source>
        <dbReference type="Proteomes" id="UP000218231"/>
    </source>
</evidence>
<comment type="caution">
    <text evidence="1">The sequence shown here is derived from an EMBL/GenBank/DDBJ whole genome shotgun (WGS) entry which is preliminary data.</text>
</comment>
<name>A0A2A2KA67_9BILA</name>
<dbReference type="AlphaFoldDB" id="A0A2A2KA67"/>
<reference evidence="1 2" key="1">
    <citation type="journal article" date="2017" name="Curr. Biol.">
        <title>Genome architecture and evolution of a unichromosomal asexual nematode.</title>
        <authorList>
            <person name="Fradin H."/>
            <person name="Zegar C."/>
            <person name="Gutwein M."/>
            <person name="Lucas J."/>
            <person name="Kovtun M."/>
            <person name="Corcoran D."/>
            <person name="Baugh L.R."/>
            <person name="Kiontke K."/>
            <person name="Gunsalus K."/>
            <person name="Fitch D.H."/>
            <person name="Piano F."/>
        </authorList>
    </citation>
    <scope>NUCLEOTIDE SEQUENCE [LARGE SCALE GENOMIC DNA]</scope>
    <source>
        <strain evidence="1">PF1309</strain>
    </source>
</reference>
<dbReference type="EMBL" id="LIAE01009214">
    <property type="protein sequence ID" value="PAV70802.1"/>
    <property type="molecule type" value="Genomic_DNA"/>
</dbReference>
<sequence length="83" mass="9290">MRTVGQGWLVDIAQLLAETFPVQRRAQDVVPGDHLVQRLAQCLQPSLVGHRETRLQQVGVVTLAGQVVIEDPRLQRSQRVDVL</sequence>